<reference evidence="1 2" key="1">
    <citation type="submission" date="2012-05" db="EMBL/GenBank/DDBJ databases">
        <authorList>
            <person name="Weinstock G."/>
            <person name="Sodergren E."/>
            <person name="Lobos E.A."/>
            <person name="Fulton L."/>
            <person name="Fulton R."/>
            <person name="Courtney L."/>
            <person name="Fronick C."/>
            <person name="O'Laughlin M."/>
            <person name="Godfrey J."/>
            <person name="Wilson R.M."/>
            <person name="Miner T."/>
            <person name="Farmer C."/>
            <person name="Delehaunty K."/>
            <person name="Cordes M."/>
            <person name="Minx P."/>
            <person name="Tomlinson C."/>
            <person name="Chen J."/>
            <person name="Wollam A."/>
            <person name="Pepin K.H."/>
            <person name="Bhonagiri V."/>
            <person name="Zhang X."/>
            <person name="Suruliraj S."/>
            <person name="Warren W."/>
            <person name="Mitreva M."/>
            <person name="Mardis E.R."/>
            <person name="Wilson R.K."/>
        </authorList>
    </citation>
    <scope>NUCLEOTIDE SEQUENCE [LARGE SCALE GENOMIC DNA]</scope>
    <source>
        <strain evidence="1 2">F0055</strain>
    </source>
</reference>
<dbReference type="PATRIC" id="fig|1127699.3.peg.614"/>
<dbReference type="Proteomes" id="UP000010433">
    <property type="component" value="Unassembled WGS sequence"/>
</dbReference>
<dbReference type="EMBL" id="AMEP01000045">
    <property type="protein sequence ID" value="EKY02860.1"/>
    <property type="molecule type" value="Genomic_DNA"/>
</dbReference>
<proteinExistence type="predicted"/>
<sequence length="100" mass="11630">MLNSHHQETHTPTCFHTRIVEDFLGIHDFVPTILTECTLFKKGELRVEVPHLKMLSKSKVMDLLIDAEMPFSEFEAYYEHLQAMKGFDELVKISGHTLKK</sequence>
<gene>
    <name evidence="1" type="ORF">HMPREF9151_00667</name>
</gene>
<organism evidence="1 2">
    <name type="scientific">Hoylesella saccharolytica F0055</name>
    <dbReference type="NCBI Taxonomy" id="1127699"/>
    <lineage>
        <taxon>Bacteria</taxon>
        <taxon>Pseudomonadati</taxon>
        <taxon>Bacteroidota</taxon>
        <taxon>Bacteroidia</taxon>
        <taxon>Bacteroidales</taxon>
        <taxon>Prevotellaceae</taxon>
        <taxon>Hoylesella</taxon>
    </lineage>
</organism>
<dbReference type="AlphaFoldDB" id="L1NHX9"/>
<accession>L1NHX9</accession>
<dbReference type="STRING" id="1127699.HMPREF9151_00667"/>
<evidence type="ECO:0000313" key="2">
    <source>
        <dbReference type="Proteomes" id="UP000010433"/>
    </source>
</evidence>
<protein>
    <submittedName>
        <fullName evidence="1">Uncharacterized protein</fullName>
    </submittedName>
</protein>
<evidence type="ECO:0000313" key="1">
    <source>
        <dbReference type="EMBL" id="EKY02860.1"/>
    </source>
</evidence>
<keyword evidence="2" id="KW-1185">Reference proteome</keyword>
<dbReference type="HOGENOM" id="CLU_2303431_0_0_10"/>
<comment type="caution">
    <text evidence="1">The sequence shown here is derived from an EMBL/GenBank/DDBJ whole genome shotgun (WGS) entry which is preliminary data.</text>
</comment>
<name>L1NHX9_9BACT</name>